<dbReference type="RefSeq" id="WP_194694486.1">
    <property type="nucleotide sequence ID" value="NZ_JADKPO010000001.1"/>
</dbReference>
<gene>
    <name evidence="2" type="ORF">ISU10_01055</name>
</gene>
<dbReference type="GO" id="GO:0003824">
    <property type="term" value="F:catalytic activity"/>
    <property type="evidence" value="ECO:0007669"/>
    <property type="project" value="InterPro"/>
</dbReference>
<evidence type="ECO:0000313" key="3">
    <source>
        <dbReference type="Proteomes" id="UP000660668"/>
    </source>
</evidence>
<dbReference type="Pfam" id="PF03473">
    <property type="entry name" value="MOSC"/>
    <property type="match status" value="1"/>
</dbReference>
<evidence type="ECO:0000313" key="2">
    <source>
        <dbReference type="EMBL" id="MBF4766350.1"/>
    </source>
</evidence>
<proteinExistence type="predicted"/>
<evidence type="ECO:0000259" key="1">
    <source>
        <dbReference type="PROSITE" id="PS51340"/>
    </source>
</evidence>
<dbReference type="Gene3D" id="2.40.33.20">
    <property type="entry name" value="PK beta-barrel domain-like"/>
    <property type="match status" value="1"/>
</dbReference>
<dbReference type="SUPFAM" id="SSF50800">
    <property type="entry name" value="PK beta-barrel domain-like"/>
    <property type="match status" value="1"/>
</dbReference>
<organism evidence="2 3">
    <name type="scientific">Nocardioides agariphilus</name>
    <dbReference type="NCBI Taxonomy" id="433664"/>
    <lineage>
        <taxon>Bacteria</taxon>
        <taxon>Bacillati</taxon>
        <taxon>Actinomycetota</taxon>
        <taxon>Actinomycetes</taxon>
        <taxon>Propionibacteriales</taxon>
        <taxon>Nocardioidaceae</taxon>
        <taxon>Nocardioides</taxon>
    </lineage>
</organism>
<dbReference type="InterPro" id="IPR011037">
    <property type="entry name" value="Pyrv_Knase-like_insert_dom_sf"/>
</dbReference>
<dbReference type="GO" id="GO:0030151">
    <property type="term" value="F:molybdenum ion binding"/>
    <property type="evidence" value="ECO:0007669"/>
    <property type="project" value="InterPro"/>
</dbReference>
<name>A0A930YN82_9ACTN</name>
<dbReference type="InterPro" id="IPR005303">
    <property type="entry name" value="MOCOS_middle"/>
</dbReference>
<protein>
    <submittedName>
        <fullName evidence="2">MOSC N-terminal beta barrel domain-containing protein</fullName>
    </submittedName>
</protein>
<comment type="caution">
    <text evidence="2">The sequence shown here is derived from an EMBL/GenBank/DDBJ whole genome shotgun (WGS) entry which is preliminary data.</text>
</comment>
<accession>A0A930YN82</accession>
<dbReference type="EMBL" id="JADKPO010000001">
    <property type="protein sequence ID" value="MBF4766350.1"/>
    <property type="molecule type" value="Genomic_DNA"/>
</dbReference>
<dbReference type="PROSITE" id="PS51340">
    <property type="entry name" value="MOSC"/>
    <property type="match status" value="1"/>
</dbReference>
<dbReference type="Proteomes" id="UP000660668">
    <property type="component" value="Unassembled WGS sequence"/>
</dbReference>
<dbReference type="AlphaFoldDB" id="A0A930YN82"/>
<reference evidence="2" key="1">
    <citation type="submission" date="2020-11" db="EMBL/GenBank/DDBJ databases">
        <title>Nocardioides cynanchi sp. nov., isolated from soil of rhizosphere of Cynanchum wilfordii.</title>
        <authorList>
            <person name="Lee J.-S."/>
            <person name="Suh M.K."/>
            <person name="Kim J.-S."/>
        </authorList>
    </citation>
    <scope>NUCLEOTIDE SEQUENCE</scope>
    <source>
        <strain evidence="2">KCTC 19276</strain>
    </source>
</reference>
<dbReference type="Pfam" id="PF03476">
    <property type="entry name" value="MOSC_N"/>
    <property type="match status" value="1"/>
</dbReference>
<feature type="domain" description="MOSC" evidence="1">
    <location>
        <begin position="82"/>
        <end position="232"/>
    </location>
</feature>
<dbReference type="InterPro" id="IPR005302">
    <property type="entry name" value="MoCF_Sase_C"/>
</dbReference>
<keyword evidence="3" id="KW-1185">Reference proteome</keyword>
<sequence length="232" mass="25441">MPAQLIEIRRYPVKSMGGEAIEQIEVDARGLVGDRAYAVVDDEGRFAAGKDSRRFRRRDEVFHYAAATTPDGPVHVTRGGASWPAGSRELDAELSTRFGDPVRVLPEQGVTHFDAGSVSLVGTATLAWCERELGIDADRRRLRVNLVVNTAEPFEEETWVGRDVEIGTAGGVGLTVVERVERCRTIDLAQDGLTTTTRWLRALGESRELCLAVYADVRRPGRVAVGDPVRPS</sequence>
<dbReference type="GO" id="GO:0030170">
    <property type="term" value="F:pyridoxal phosphate binding"/>
    <property type="evidence" value="ECO:0007669"/>
    <property type="project" value="InterPro"/>
</dbReference>